<feature type="signal peptide" evidence="13">
    <location>
        <begin position="1"/>
        <end position="28"/>
    </location>
</feature>
<gene>
    <name evidence="16" type="ORF">I5E68_10285</name>
</gene>
<dbReference type="GO" id="GO:0009279">
    <property type="term" value="C:cell outer membrane"/>
    <property type="evidence" value="ECO:0007669"/>
    <property type="project" value="UniProtKB-SubCell"/>
</dbReference>
<keyword evidence="9 11" id="KW-0472">Membrane</keyword>
<organism evidence="16 17">
    <name type="scientific">Novosphingobium aureum</name>
    <dbReference type="NCBI Taxonomy" id="2792964"/>
    <lineage>
        <taxon>Bacteria</taxon>
        <taxon>Pseudomonadati</taxon>
        <taxon>Pseudomonadota</taxon>
        <taxon>Alphaproteobacteria</taxon>
        <taxon>Sphingomonadales</taxon>
        <taxon>Sphingomonadaceae</taxon>
        <taxon>Novosphingobium</taxon>
    </lineage>
</organism>
<evidence type="ECO:0000256" key="12">
    <source>
        <dbReference type="RuleBase" id="RU003357"/>
    </source>
</evidence>
<keyword evidence="4" id="KW-0410">Iron transport</keyword>
<evidence type="ECO:0000259" key="15">
    <source>
        <dbReference type="Pfam" id="PF07715"/>
    </source>
</evidence>
<evidence type="ECO:0000313" key="16">
    <source>
        <dbReference type="EMBL" id="MBH0113334.1"/>
    </source>
</evidence>
<evidence type="ECO:0000256" key="8">
    <source>
        <dbReference type="ARBA" id="ARBA00023077"/>
    </source>
</evidence>
<dbReference type="Pfam" id="PF00593">
    <property type="entry name" value="TonB_dep_Rec_b-barrel"/>
    <property type="match status" value="1"/>
</dbReference>
<dbReference type="SUPFAM" id="SSF56935">
    <property type="entry name" value="Porins"/>
    <property type="match status" value="1"/>
</dbReference>
<evidence type="ECO:0000256" key="2">
    <source>
        <dbReference type="ARBA" id="ARBA00022448"/>
    </source>
</evidence>
<evidence type="ECO:0000256" key="9">
    <source>
        <dbReference type="ARBA" id="ARBA00023136"/>
    </source>
</evidence>
<evidence type="ECO:0000256" key="6">
    <source>
        <dbReference type="ARBA" id="ARBA00023004"/>
    </source>
</evidence>
<evidence type="ECO:0000256" key="4">
    <source>
        <dbReference type="ARBA" id="ARBA00022496"/>
    </source>
</evidence>
<evidence type="ECO:0000256" key="13">
    <source>
        <dbReference type="SAM" id="SignalP"/>
    </source>
</evidence>
<dbReference type="EMBL" id="JADZGI010000001">
    <property type="protein sequence ID" value="MBH0113334.1"/>
    <property type="molecule type" value="Genomic_DNA"/>
</dbReference>
<feature type="chain" id="PRO_5037198289" evidence="13">
    <location>
        <begin position="29"/>
        <end position="809"/>
    </location>
</feature>
<reference evidence="16" key="1">
    <citation type="submission" date="2020-11" db="EMBL/GenBank/DDBJ databases">
        <title>Novosphingobium aureum sp. nov., a marine bacterium isolated from sediment of a salt flat.</title>
        <authorList>
            <person name="Yoo Y."/>
            <person name="Kim J.-J."/>
        </authorList>
    </citation>
    <scope>NUCLEOTIDE SEQUENCE</scope>
    <source>
        <strain evidence="16">YJ-S2-02</strain>
    </source>
</reference>
<accession>A0A931MLC4</accession>
<dbReference type="Proteomes" id="UP000617634">
    <property type="component" value="Unassembled WGS sequence"/>
</dbReference>
<feature type="domain" description="TonB-dependent receptor-like beta-barrel" evidence="14">
    <location>
        <begin position="328"/>
        <end position="763"/>
    </location>
</feature>
<dbReference type="InterPro" id="IPR036942">
    <property type="entry name" value="Beta-barrel_TonB_sf"/>
</dbReference>
<keyword evidence="5 11" id="KW-0812">Transmembrane</keyword>
<dbReference type="Gene3D" id="2.40.170.20">
    <property type="entry name" value="TonB-dependent receptor, beta-barrel domain"/>
    <property type="match status" value="2"/>
</dbReference>
<evidence type="ECO:0000259" key="14">
    <source>
        <dbReference type="Pfam" id="PF00593"/>
    </source>
</evidence>
<dbReference type="PANTHER" id="PTHR32552">
    <property type="entry name" value="FERRICHROME IRON RECEPTOR-RELATED"/>
    <property type="match status" value="1"/>
</dbReference>
<keyword evidence="7" id="KW-0406">Ion transport</keyword>
<evidence type="ECO:0000256" key="10">
    <source>
        <dbReference type="ARBA" id="ARBA00023237"/>
    </source>
</evidence>
<comment type="caution">
    <text evidence="16">The sequence shown here is derived from an EMBL/GenBank/DDBJ whole genome shotgun (WGS) entry which is preliminary data.</text>
</comment>
<dbReference type="InterPro" id="IPR000531">
    <property type="entry name" value="Beta-barrel_TonB"/>
</dbReference>
<keyword evidence="6" id="KW-0408">Iron</keyword>
<dbReference type="AlphaFoldDB" id="A0A931MLC4"/>
<dbReference type="PANTHER" id="PTHR32552:SF81">
    <property type="entry name" value="TONB-DEPENDENT OUTER MEMBRANE RECEPTOR"/>
    <property type="match status" value="1"/>
</dbReference>
<keyword evidence="2 11" id="KW-0813">Transport</keyword>
<keyword evidence="3 11" id="KW-1134">Transmembrane beta strand</keyword>
<evidence type="ECO:0000256" key="3">
    <source>
        <dbReference type="ARBA" id="ARBA00022452"/>
    </source>
</evidence>
<dbReference type="InterPro" id="IPR012910">
    <property type="entry name" value="Plug_dom"/>
</dbReference>
<evidence type="ECO:0000256" key="1">
    <source>
        <dbReference type="ARBA" id="ARBA00004571"/>
    </source>
</evidence>
<proteinExistence type="inferred from homology"/>
<evidence type="ECO:0000256" key="5">
    <source>
        <dbReference type="ARBA" id="ARBA00022692"/>
    </source>
</evidence>
<name>A0A931MLC4_9SPHN</name>
<protein>
    <submittedName>
        <fullName evidence="16">TonB-dependent receptor</fullName>
    </submittedName>
</protein>
<dbReference type="PROSITE" id="PS52016">
    <property type="entry name" value="TONB_DEPENDENT_REC_3"/>
    <property type="match status" value="1"/>
</dbReference>
<dbReference type="Pfam" id="PF07715">
    <property type="entry name" value="Plug"/>
    <property type="match status" value="1"/>
</dbReference>
<sequence>MTGITLRMQLVSTLALAAGLGMSAQAIAQEAGTAGSGEIVVTARKTGEDILKTPVTVTAITSEALDAKGLVSMTDIATSTPGININNSSSGHADRSFQQVVLRGMTPSTTLATTVSTFIDGVPVSSPSQINAVSNPERVEIIKGPQSAFFGRNTFAGAINVVNKVPGNYWQGEMLGMIGSRDNWRIRASVEGPIIEDLISFRIGGEKYSKNGSWRNQDGVTLGDQSTAIASAMLAITPSSDVTIKLFGVMSEDKDGPAAQTRVGTVDVFAPDGTRLLTDQSNYVTDAGVKWFKGAIPSLADPVTANITNTDRIRAFLSNGTNRAVDPEDGVQGYGLRRRTKHIHGTFDWEVVDGLTATALGGWNHETWSTLIDLDGYDTSSFEGDFYGAGYFDFPYLIERNVKDWSLEGRLAYESDRFHGVAGVSYLNADLYQGLAGGSGTLNANNSVGGLSRNKTLGFFFGATYDLTDTLSASVEGRYQIDDLEAYTGPNGLTVGDNPYIDAGSYAPNSILATSKYKNFTPRVIVNWQIDPDTMVYASWAKGVNPAQFNTSILNNSYEVQVAAAESGGLLAIDPEKITNYELGLKGRALNGDLRYTVAAYYAQWRNQINSVQIVVPDDTQDTGYSFVNTSTNAGAADLYGIEAELNWRPTDFLTVDAAGAYNESDIKSFVSPTVTRLTGMTDFDGNDLKNTSKFSANVGVTVGTEIADWDDGRWFVRGDWNFKSGVYSNEANLARTPDLHLFNLRAGVEHGQISLEAFVTNVFNNKTPISVSDNYVFTPNFAYTGNFSALMLGLPDLRTAGIQAKVKF</sequence>
<evidence type="ECO:0000313" key="17">
    <source>
        <dbReference type="Proteomes" id="UP000617634"/>
    </source>
</evidence>
<keyword evidence="8 12" id="KW-0798">TonB box</keyword>
<keyword evidence="13" id="KW-0732">Signal</keyword>
<feature type="domain" description="TonB-dependent receptor plug" evidence="15">
    <location>
        <begin position="51"/>
        <end position="158"/>
    </location>
</feature>
<evidence type="ECO:0000256" key="11">
    <source>
        <dbReference type="PROSITE-ProRule" id="PRU01360"/>
    </source>
</evidence>
<dbReference type="InterPro" id="IPR039426">
    <property type="entry name" value="TonB-dep_rcpt-like"/>
</dbReference>
<comment type="similarity">
    <text evidence="11 12">Belongs to the TonB-dependent receptor family.</text>
</comment>
<dbReference type="GO" id="GO:0006826">
    <property type="term" value="P:iron ion transport"/>
    <property type="evidence" value="ECO:0007669"/>
    <property type="project" value="UniProtKB-KW"/>
</dbReference>
<keyword evidence="10 11" id="KW-0998">Cell outer membrane</keyword>
<comment type="subcellular location">
    <subcellularLocation>
        <location evidence="1 11">Cell outer membrane</location>
        <topology evidence="1 11">Multi-pass membrane protein</topology>
    </subcellularLocation>
</comment>
<evidence type="ECO:0000256" key="7">
    <source>
        <dbReference type="ARBA" id="ARBA00023065"/>
    </source>
</evidence>
<keyword evidence="16" id="KW-0675">Receptor</keyword>
<keyword evidence="17" id="KW-1185">Reference proteome</keyword>